<dbReference type="EMBL" id="QEAO01000020">
    <property type="protein sequence ID" value="TPX33513.1"/>
    <property type="molecule type" value="Genomic_DNA"/>
</dbReference>
<sequence>MYSRAPRQFLPTATLQNPSLSPGCYETDRQLPPGKLLGCDGYAPFLSLTPRQEVFLPQPAENPPPCTYSLNPAHGPTKVVQFGKSQAERFQTRDSNVPGPGYYRVESDTRRMSSRAAAFNAKIQSSQPPKVVWQRKFVPPSIPVGEMAHGYDETNNGELLPRKVPKEGNKPGETTDKETIIPSTLSTKGVRFGKGPRTSLIRQSDLATPSPTQYDVAAAERALRSTHVHTVPPPAASECRRMMENIVATAVKQATPAPGAYEIKVGALKEVKRRRPFMHSVSDTGLRYLNQEQLHTPSPAAYNVAHPAAVKRLKPKTASFGSKSKRFESADELRAATAPAPGQYEIEIQAKMSQTAHLRPFCASSERFKPRKIAPSPAPNSYNPIPVQRSAFDPELPEEITAPRFIRTHYAYVTASGAVAVDPYQLAHIPVFGTQTERFEGDQKHHDLPPPGSYDVAEAFEKLQKGGRMAPHISSGAAKGELFAVKEEFPSPNQYDVAHSNKMGNGAFVSTEKRFLEDNKTSEIPGPGAYVAISEETLIRKTFNVTLGHGVAKGKELVTATADQKPSSKQQHTQPKTSKGATPSLPGMEPLIAVMRAPHTVST</sequence>
<dbReference type="AlphaFoldDB" id="A0A507C7K7"/>
<dbReference type="PANTHER" id="PTHR21580">
    <property type="entry name" value="SHIPPO-1-RELATED"/>
    <property type="match status" value="1"/>
</dbReference>
<feature type="compositionally biased region" description="Polar residues" evidence="1">
    <location>
        <begin position="561"/>
        <end position="581"/>
    </location>
</feature>
<feature type="compositionally biased region" description="Basic and acidic residues" evidence="1">
    <location>
        <begin position="160"/>
        <end position="177"/>
    </location>
</feature>
<evidence type="ECO:0000256" key="1">
    <source>
        <dbReference type="SAM" id="MobiDB-lite"/>
    </source>
</evidence>
<reference evidence="2 3" key="1">
    <citation type="journal article" date="2019" name="Sci. Rep.">
        <title>Comparative genomics of chytrid fungi reveal insights into the obligate biotrophic and pathogenic lifestyle of Synchytrium endobioticum.</title>
        <authorList>
            <person name="van de Vossenberg B.T.L.H."/>
            <person name="Warris S."/>
            <person name="Nguyen H.D.T."/>
            <person name="van Gent-Pelzer M.P.E."/>
            <person name="Joly D.L."/>
            <person name="van de Geest H.C."/>
            <person name="Bonants P.J.M."/>
            <person name="Smith D.S."/>
            <person name="Levesque C.A."/>
            <person name="van der Lee T.A.J."/>
        </authorList>
    </citation>
    <scope>NUCLEOTIDE SEQUENCE [LARGE SCALE GENOMIC DNA]</scope>
    <source>
        <strain evidence="2 3">JEL517</strain>
    </source>
</reference>
<comment type="caution">
    <text evidence="2">The sequence shown here is derived from an EMBL/GenBank/DDBJ whole genome shotgun (WGS) entry which is preliminary data.</text>
</comment>
<dbReference type="InterPro" id="IPR051291">
    <property type="entry name" value="CIMAP"/>
</dbReference>
<evidence type="ECO:0000313" key="2">
    <source>
        <dbReference type="EMBL" id="TPX33513.1"/>
    </source>
</evidence>
<feature type="region of interest" description="Disordered" evidence="1">
    <location>
        <begin position="148"/>
        <end position="177"/>
    </location>
</feature>
<dbReference type="RefSeq" id="XP_031024488.1">
    <property type="nucleotide sequence ID" value="XM_031169521.1"/>
</dbReference>
<accession>A0A507C7K7</accession>
<gene>
    <name evidence="2" type="ORF">SmJEL517_g03593</name>
</gene>
<evidence type="ECO:0008006" key="4">
    <source>
        <dbReference type="Google" id="ProtNLM"/>
    </source>
</evidence>
<protein>
    <recommendedName>
        <fullName evidence="4">Sperm-tail PG-rich repeat-containing protein 2</fullName>
    </recommendedName>
</protein>
<dbReference type="PANTHER" id="PTHR21580:SF60">
    <property type="entry name" value="SPERM-TAIL PG-RICH REPEAT-CONTAINING PROTEIN 2"/>
    <property type="match status" value="1"/>
</dbReference>
<dbReference type="STRING" id="1806994.A0A507C7K7"/>
<keyword evidence="3" id="KW-1185">Reference proteome</keyword>
<organism evidence="2 3">
    <name type="scientific">Synchytrium microbalum</name>
    <dbReference type="NCBI Taxonomy" id="1806994"/>
    <lineage>
        <taxon>Eukaryota</taxon>
        <taxon>Fungi</taxon>
        <taxon>Fungi incertae sedis</taxon>
        <taxon>Chytridiomycota</taxon>
        <taxon>Chytridiomycota incertae sedis</taxon>
        <taxon>Chytridiomycetes</taxon>
        <taxon>Synchytriales</taxon>
        <taxon>Synchytriaceae</taxon>
        <taxon>Synchytrium</taxon>
    </lineage>
</organism>
<proteinExistence type="predicted"/>
<dbReference type="InterPro" id="IPR010736">
    <property type="entry name" value="SHIPPO-rpt"/>
</dbReference>
<evidence type="ECO:0000313" key="3">
    <source>
        <dbReference type="Proteomes" id="UP000319731"/>
    </source>
</evidence>
<dbReference type="OrthoDB" id="406368at2759"/>
<dbReference type="Pfam" id="PF07004">
    <property type="entry name" value="SHIPPO-rpt"/>
    <property type="match status" value="3"/>
</dbReference>
<dbReference type="GeneID" id="42004818"/>
<dbReference type="Proteomes" id="UP000319731">
    <property type="component" value="Unassembled WGS sequence"/>
</dbReference>
<feature type="region of interest" description="Disordered" evidence="1">
    <location>
        <begin position="561"/>
        <end position="603"/>
    </location>
</feature>
<name>A0A507C7K7_9FUNG</name>